<feature type="signal peptide" evidence="3">
    <location>
        <begin position="1"/>
        <end position="29"/>
    </location>
</feature>
<sequence length="847" mass="86191">MKRAYPRAGRTLLPLLLLLLLQAPAAAQAPQRFNYQGVIRDKDGNPLTRGNVTVRFTILEGSESGPAVYTETQTVEMNNPFGLFTLAIGTGSDFRNVNWATGRKFLQVEADPAGGSQFELLGRVQLLSVPYALYAERAGNAAGNLRLEGSTGISVTTRRVNDTTVVTIANTAGGGAGTPGPAGPPGAAGPKGDPGPKGDKGDPGLAGPAGPGGPAGPPGPAGSAGPAGPKGDKGDPGPAGPAGTPGTQGLAGPAGPKGDKGDKGDPGPAGPAGAPGVAGPAGAVGPPGPAGAQGPAGPPGPQGPAGPGGGGGGTAYTGGDFITVTGNRINNTAPDLRVTLTGRGATTVTGTYPNFIIESTAGTGGGPAYKEGEGIDIDATNTIINTAPDQPIRLTGTGGTTVTGTYPNFTINSAAGGAAFTGTNGVVPRFSVAGGGTTIQNSTITNAGSGLLVQGSSAYDFAQVNSNTRLMWIPGRSAFRAGLVTGDQWSAANIGESSVAMGENTLASGQGSVAMGRNSRAQEQGASALGNSAFARGNGATALGWASIATGTGAFSSGTHVYAVGDYSTVIGTYASTTQNRQADRLRVAGLNSNNGYRGSFIITDGLGGDGGGLPGSPEDPSRYVFASDDNQFTARFANGYRFFTSGNTGAGAPGIFIEPGQNGIGASSDVRKKENFKPLDGEAMLRKIGRFRLHTWNYKGQDPKRFRHYGPMAQDFFAAFGHDGVGVIGTDTTITSTDFNGINFAAIQALVERTEQLRQKDGQLEAKTRELEALLERFHAQQAQNEKLQADLSTQQQQTEQLRLDLERVKAHIGLPPQKGGKETADGRKADRKRDRERAAPVVRRE</sequence>
<dbReference type="InterPro" id="IPR011049">
    <property type="entry name" value="Serralysin-like_metalloprot_C"/>
</dbReference>
<dbReference type="PANTHER" id="PTHR24023">
    <property type="entry name" value="COLLAGEN ALPHA"/>
    <property type="match status" value="1"/>
</dbReference>
<evidence type="ECO:0000256" key="2">
    <source>
        <dbReference type="SAM" id="MobiDB-lite"/>
    </source>
</evidence>
<feature type="compositionally biased region" description="Gly residues" evidence="2">
    <location>
        <begin position="305"/>
        <end position="316"/>
    </location>
</feature>
<dbReference type="AlphaFoldDB" id="A0A6J4IS26"/>
<dbReference type="GO" id="GO:0019867">
    <property type="term" value="C:outer membrane"/>
    <property type="evidence" value="ECO:0007669"/>
    <property type="project" value="InterPro"/>
</dbReference>
<organism evidence="5">
    <name type="scientific">uncultured Cytophagales bacterium</name>
    <dbReference type="NCBI Taxonomy" id="158755"/>
    <lineage>
        <taxon>Bacteria</taxon>
        <taxon>Pseudomonadati</taxon>
        <taxon>Bacteroidota</taxon>
        <taxon>Sphingobacteriia</taxon>
        <taxon>Sphingobacteriales</taxon>
        <taxon>environmental samples</taxon>
    </lineage>
</organism>
<dbReference type="EMBL" id="CADCTQ010000209">
    <property type="protein sequence ID" value="CAA9258451.1"/>
    <property type="molecule type" value="Genomic_DNA"/>
</dbReference>
<dbReference type="InterPro" id="IPR050149">
    <property type="entry name" value="Collagen_superfamily"/>
</dbReference>
<dbReference type="SUPFAM" id="SSF101967">
    <property type="entry name" value="Adhesin YadA, collagen-binding domain"/>
    <property type="match status" value="1"/>
</dbReference>
<gene>
    <name evidence="5" type="ORF">AVDCRST_MAG56-2562</name>
</gene>
<dbReference type="Gene3D" id="2.150.10.10">
    <property type="entry name" value="Serralysin-like metalloprotease, C-terminal"/>
    <property type="match status" value="1"/>
</dbReference>
<dbReference type="GO" id="GO:0030198">
    <property type="term" value="P:extracellular matrix organization"/>
    <property type="evidence" value="ECO:0007669"/>
    <property type="project" value="TreeGrafter"/>
</dbReference>
<dbReference type="GO" id="GO:0030020">
    <property type="term" value="F:extracellular matrix structural constituent conferring tensile strength"/>
    <property type="evidence" value="ECO:0007669"/>
    <property type="project" value="TreeGrafter"/>
</dbReference>
<feature type="compositionally biased region" description="Basic and acidic residues" evidence="2">
    <location>
        <begin position="821"/>
        <end position="847"/>
    </location>
</feature>
<keyword evidence="1" id="KW-0175">Coiled coil</keyword>
<dbReference type="GO" id="GO:0031012">
    <property type="term" value="C:extracellular matrix"/>
    <property type="evidence" value="ECO:0007669"/>
    <property type="project" value="TreeGrafter"/>
</dbReference>
<evidence type="ECO:0000256" key="1">
    <source>
        <dbReference type="SAM" id="Coils"/>
    </source>
</evidence>
<feature type="coiled-coil region" evidence="1">
    <location>
        <begin position="758"/>
        <end position="806"/>
    </location>
</feature>
<dbReference type="InterPro" id="IPR030392">
    <property type="entry name" value="S74_ICA"/>
</dbReference>
<evidence type="ECO:0000313" key="5">
    <source>
        <dbReference type="EMBL" id="CAA9258451.1"/>
    </source>
</evidence>
<feature type="region of interest" description="Disordered" evidence="2">
    <location>
        <begin position="170"/>
        <end position="319"/>
    </location>
</feature>
<feature type="region of interest" description="Disordered" evidence="2">
    <location>
        <begin position="808"/>
        <end position="847"/>
    </location>
</feature>
<dbReference type="PROSITE" id="PS51688">
    <property type="entry name" value="ICA"/>
    <property type="match status" value="1"/>
</dbReference>
<dbReference type="Pfam" id="PF13884">
    <property type="entry name" value="Peptidase_S74"/>
    <property type="match status" value="1"/>
</dbReference>
<dbReference type="Pfam" id="PF05658">
    <property type="entry name" value="YadA_head"/>
    <property type="match status" value="2"/>
</dbReference>
<keyword evidence="3" id="KW-0732">Signal</keyword>
<dbReference type="CDD" id="cd12820">
    <property type="entry name" value="LbR_YadA-like"/>
    <property type="match status" value="1"/>
</dbReference>
<proteinExistence type="predicted"/>
<feature type="domain" description="Peptidase S74" evidence="4">
    <location>
        <begin position="669"/>
        <end position="776"/>
    </location>
</feature>
<feature type="chain" id="PRO_5026667269" evidence="3">
    <location>
        <begin position="30"/>
        <end position="847"/>
    </location>
</feature>
<name>A0A6J4IS26_9SPHI</name>
<dbReference type="GO" id="GO:0005615">
    <property type="term" value="C:extracellular space"/>
    <property type="evidence" value="ECO:0007669"/>
    <property type="project" value="TreeGrafter"/>
</dbReference>
<feature type="compositionally biased region" description="Low complexity" evidence="2">
    <location>
        <begin position="241"/>
        <end position="256"/>
    </location>
</feature>
<protein>
    <submittedName>
        <fullName evidence="5">Phage tail fiber protein</fullName>
    </submittedName>
</protein>
<evidence type="ECO:0000259" key="4">
    <source>
        <dbReference type="PROSITE" id="PS51688"/>
    </source>
</evidence>
<evidence type="ECO:0000256" key="3">
    <source>
        <dbReference type="SAM" id="SignalP"/>
    </source>
</evidence>
<reference evidence="5" key="1">
    <citation type="submission" date="2020-02" db="EMBL/GenBank/DDBJ databases">
        <authorList>
            <person name="Meier V. D."/>
        </authorList>
    </citation>
    <scope>NUCLEOTIDE SEQUENCE</scope>
    <source>
        <strain evidence="5">AVDCRST_MAG56</strain>
    </source>
</reference>
<dbReference type="PANTHER" id="PTHR24023:SF1115">
    <property type="entry name" value="FIBRILLAR COLLAGEN NC1 DOMAIN-CONTAINING PROTEIN"/>
    <property type="match status" value="1"/>
</dbReference>
<dbReference type="InterPro" id="IPR008640">
    <property type="entry name" value="Adhesin_Head_dom"/>
</dbReference>
<feature type="compositionally biased region" description="Low complexity" evidence="2">
    <location>
        <begin position="271"/>
        <end position="295"/>
    </location>
</feature>
<accession>A0A6J4IS26</accession>